<organism evidence="1 2">
    <name type="scientific">Magallana gigas</name>
    <name type="common">Pacific oyster</name>
    <name type="synonym">Crassostrea gigas</name>
    <dbReference type="NCBI Taxonomy" id="29159"/>
    <lineage>
        <taxon>Eukaryota</taxon>
        <taxon>Metazoa</taxon>
        <taxon>Spiralia</taxon>
        <taxon>Lophotrochozoa</taxon>
        <taxon>Mollusca</taxon>
        <taxon>Bivalvia</taxon>
        <taxon>Autobranchia</taxon>
        <taxon>Pteriomorphia</taxon>
        <taxon>Ostreida</taxon>
        <taxon>Ostreoidea</taxon>
        <taxon>Ostreidae</taxon>
        <taxon>Magallana</taxon>
    </lineage>
</organism>
<name>A0A8W8N5E3_MAGGI</name>
<reference evidence="1" key="1">
    <citation type="submission" date="2022-08" db="UniProtKB">
        <authorList>
            <consortium name="EnsemblMetazoa"/>
        </authorList>
    </citation>
    <scope>IDENTIFICATION</scope>
    <source>
        <strain evidence="1">05x7-T-G4-1.051#20</strain>
    </source>
</reference>
<accession>A0A8W8N5E3</accession>
<evidence type="ECO:0000313" key="1">
    <source>
        <dbReference type="EnsemblMetazoa" id="G5406.1:cds"/>
    </source>
</evidence>
<protein>
    <submittedName>
        <fullName evidence="1">Uncharacterized protein</fullName>
    </submittedName>
</protein>
<proteinExistence type="predicted"/>
<sequence>MDTSFSLSESEDALRDGFLSKPSHVENAGRRHIGDAATTSYGTQRGELRLSYERQTCVLTLWGDKAINFSQRNDVIYTIKCIVPTNDCNHQRCYNSTADTKFKVLISLISHQTSFGLDFESLSHPVHLLCTKHLKDNVRRYLKDKEGCSTKDGEFIVSSIFGRNGVLNCDDSFSYDSKIADLDSYLNKFPHFKSYFQTRLKPLLDKYVFLPLQKGPVTEQWTNNNCESMNNRLKQSLDWRPHKLPDLITKINEISAFQINDLRRAIHGNGNYILEDTLQQHRVPPDVWVKMSQLEKKEENMETPFPKPD</sequence>
<dbReference type="Proteomes" id="UP000005408">
    <property type="component" value="Unassembled WGS sequence"/>
</dbReference>
<keyword evidence="2" id="KW-1185">Reference proteome</keyword>
<evidence type="ECO:0000313" key="2">
    <source>
        <dbReference type="Proteomes" id="UP000005408"/>
    </source>
</evidence>
<dbReference type="AlphaFoldDB" id="A0A8W8N5E3"/>
<dbReference type="EnsemblMetazoa" id="G5406.1">
    <property type="protein sequence ID" value="G5406.1:cds"/>
    <property type="gene ID" value="G5406"/>
</dbReference>